<reference evidence="1" key="1">
    <citation type="journal article" date="2019" name="PLoS Negl. Trop. Dis.">
        <title>Revisiting the worldwide diversity of Leptospira species in the environment.</title>
        <authorList>
            <person name="Vincent A.T."/>
            <person name="Schiettekatte O."/>
            <person name="Bourhy P."/>
            <person name="Veyrier F.J."/>
            <person name="Picardeau M."/>
        </authorList>
    </citation>
    <scope>NUCLEOTIDE SEQUENCE [LARGE SCALE GENOMIC DNA]</scope>
    <source>
        <strain evidence="1">201800299</strain>
    </source>
</reference>
<protein>
    <submittedName>
        <fullName evidence="1">Uncharacterized protein</fullName>
    </submittedName>
</protein>
<dbReference type="AlphaFoldDB" id="A0A5F1YT51"/>
<dbReference type="Proteomes" id="UP000298277">
    <property type="component" value="Unassembled WGS sequence"/>
</dbReference>
<organism evidence="1 2">
    <name type="scientific">Leptospira gomenensis</name>
    <dbReference type="NCBI Taxonomy" id="2484974"/>
    <lineage>
        <taxon>Bacteria</taxon>
        <taxon>Pseudomonadati</taxon>
        <taxon>Spirochaetota</taxon>
        <taxon>Spirochaetia</taxon>
        <taxon>Leptospirales</taxon>
        <taxon>Leptospiraceae</taxon>
        <taxon>Leptospira</taxon>
    </lineage>
</organism>
<dbReference type="EMBL" id="RQFA01000061">
    <property type="protein sequence ID" value="TGK31691.1"/>
    <property type="molecule type" value="Genomic_DNA"/>
</dbReference>
<keyword evidence="2" id="KW-1185">Reference proteome</keyword>
<sequence length="169" mass="19112">MDPKRAAEIEKDRAVLRSELKENYSLNGSADTLEGAIENALTEIRVTPRNSEDKMKFSCNPDEIRKIYLPNNLDQKNIVAESKIEDAMYLLLVRRMAGIDKIRQTLSGTSGKIKIAPIKTPHNVRKLNKINGYVIGDVRLETGGKTLRIDEIKLVIEHKNKFKVCTYGT</sequence>
<dbReference type="OrthoDB" id="340181at2"/>
<accession>A0A5F1YT51</accession>
<name>A0A5F1YT51_9LEPT</name>
<comment type="caution">
    <text evidence="1">The sequence shown here is derived from an EMBL/GenBank/DDBJ whole genome shotgun (WGS) entry which is preliminary data.</text>
</comment>
<evidence type="ECO:0000313" key="2">
    <source>
        <dbReference type="Proteomes" id="UP000298277"/>
    </source>
</evidence>
<gene>
    <name evidence="1" type="ORF">EHQ17_12975</name>
</gene>
<dbReference type="RefSeq" id="WP_135592010.1">
    <property type="nucleotide sequence ID" value="NZ_RQEZ01000104.1"/>
</dbReference>
<proteinExistence type="predicted"/>
<evidence type="ECO:0000313" key="1">
    <source>
        <dbReference type="EMBL" id="TGK31691.1"/>
    </source>
</evidence>